<dbReference type="Proteomes" id="UP001057402">
    <property type="component" value="Chromosome 5"/>
</dbReference>
<protein>
    <submittedName>
        <fullName evidence="1">Uncharacterized protein</fullName>
    </submittedName>
</protein>
<accession>A0ACB9QTY0</accession>
<gene>
    <name evidence="1" type="ORF">MLD38_018739</name>
</gene>
<comment type="caution">
    <text evidence="1">The sequence shown here is derived from an EMBL/GenBank/DDBJ whole genome shotgun (WGS) entry which is preliminary data.</text>
</comment>
<sequence length="505" mass="57699">MHFPMECSLPMQWHLSLPHVGGSLAPGFRSSFLPPSLPLLNPTVLPEISVGNGNRIGYSPPSCVTRKIVRNPALDKHVVKQNRIRFVQKLKTLLLSKPRRFLPIYILEKCRSYLALPKTRPILQIIRRYPTLFELFTIPMPPIPRNAAKSGYQLCVRLTPAASSLADRETKLKAEMSYLLASKLQKLLMLSSHRRLLLSKLVHLGPDLGLPPNFRSRLCNEYPDKFKVVDTSYGHALELVSWNPDLAQPVSFGKVDRREFIVDRPLKFRYLKLQKGLNLKRRHQEFLFKFQDQPDVCPYTIASSDLAKESIQAEKRACALVREVLAMMVEKRTLVDHLTHFKKEFGLSNKLRSMLVRHPEMFYVSVKGQRDSVVLNEGYDDKGVLLEKDESSIIKDQLMDLIMDGKRMRRAAKADQMKPGFSDDIFPVETYPVVDLHGEETVYDDDGFEDLFDSDDSDLDLIGMWDSEEEDDWGEKMTGEGGVGEFWVAESAASDEGDDTSSRRW</sequence>
<evidence type="ECO:0000313" key="2">
    <source>
        <dbReference type="Proteomes" id="UP001057402"/>
    </source>
</evidence>
<keyword evidence="2" id="KW-1185">Reference proteome</keyword>
<organism evidence="1 2">
    <name type="scientific">Melastoma candidum</name>
    <dbReference type="NCBI Taxonomy" id="119954"/>
    <lineage>
        <taxon>Eukaryota</taxon>
        <taxon>Viridiplantae</taxon>
        <taxon>Streptophyta</taxon>
        <taxon>Embryophyta</taxon>
        <taxon>Tracheophyta</taxon>
        <taxon>Spermatophyta</taxon>
        <taxon>Magnoliopsida</taxon>
        <taxon>eudicotyledons</taxon>
        <taxon>Gunneridae</taxon>
        <taxon>Pentapetalae</taxon>
        <taxon>rosids</taxon>
        <taxon>malvids</taxon>
        <taxon>Myrtales</taxon>
        <taxon>Melastomataceae</taxon>
        <taxon>Melastomatoideae</taxon>
        <taxon>Melastomateae</taxon>
        <taxon>Melastoma</taxon>
    </lineage>
</organism>
<proteinExistence type="predicted"/>
<dbReference type="EMBL" id="CM042884">
    <property type="protein sequence ID" value="KAI4370381.1"/>
    <property type="molecule type" value="Genomic_DNA"/>
</dbReference>
<evidence type="ECO:0000313" key="1">
    <source>
        <dbReference type="EMBL" id="KAI4370381.1"/>
    </source>
</evidence>
<name>A0ACB9QTY0_9MYRT</name>
<reference evidence="2" key="1">
    <citation type="journal article" date="2023" name="Front. Plant Sci.">
        <title>Chromosomal-level genome assembly of Melastoma candidum provides insights into trichome evolution.</title>
        <authorList>
            <person name="Zhong Y."/>
            <person name="Wu W."/>
            <person name="Sun C."/>
            <person name="Zou P."/>
            <person name="Liu Y."/>
            <person name="Dai S."/>
            <person name="Zhou R."/>
        </authorList>
    </citation>
    <scope>NUCLEOTIDE SEQUENCE [LARGE SCALE GENOMIC DNA]</scope>
</reference>